<reference evidence="1 2" key="1">
    <citation type="submission" date="2022-06" db="EMBL/GenBank/DDBJ databases">
        <title>Isolation of gut microbiota from human fecal samples.</title>
        <authorList>
            <person name="Pamer E.G."/>
            <person name="Barat B."/>
            <person name="Waligurski E."/>
            <person name="Medina S."/>
            <person name="Paddock L."/>
            <person name="Mostad J."/>
        </authorList>
    </citation>
    <scope>NUCLEOTIDE SEQUENCE [LARGE SCALE GENOMIC DNA]</scope>
    <source>
        <strain evidence="1 2">DFI.7.95</strain>
    </source>
</reference>
<evidence type="ECO:0000313" key="2">
    <source>
        <dbReference type="Proteomes" id="UP001524478"/>
    </source>
</evidence>
<protein>
    <recommendedName>
        <fullName evidence="3">POTRA domain-containing protein</fullName>
    </recommendedName>
</protein>
<name>A0ABT1SBA4_9FIRM</name>
<evidence type="ECO:0008006" key="3">
    <source>
        <dbReference type="Google" id="ProtNLM"/>
    </source>
</evidence>
<dbReference type="Proteomes" id="UP001524478">
    <property type="component" value="Unassembled WGS sequence"/>
</dbReference>
<dbReference type="EMBL" id="JANGAC010000008">
    <property type="protein sequence ID" value="MCQ4923755.1"/>
    <property type="molecule type" value="Genomic_DNA"/>
</dbReference>
<dbReference type="RefSeq" id="WP_216561299.1">
    <property type="nucleotide sequence ID" value="NZ_JAHLOH010000046.1"/>
</dbReference>
<gene>
    <name evidence="1" type="ORF">NE686_11700</name>
</gene>
<accession>A0ABT1SBA4</accession>
<sequence>METRLERNKRLKKQRRINRVKKFYILILFLLLILGLEIVNQNIVELDCLDNPNILRFDINTKKLDLFGKSYIIDLSLIKKVFKEAL</sequence>
<keyword evidence="2" id="KW-1185">Reference proteome</keyword>
<proteinExistence type="predicted"/>
<comment type="caution">
    <text evidence="1">The sequence shown here is derived from an EMBL/GenBank/DDBJ whole genome shotgun (WGS) entry which is preliminary data.</text>
</comment>
<evidence type="ECO:0000313" key="1">
    <source>
        <dbReference type="EMBL" id="MCQ4923755.1"/>
    </source>
</evidence>
<organism evidence="1 2">
    <name type="scientific">Tissierella carlieri</name>
    <dbReference type="NCBI Taxonomy" id="689904"/>
    <lineage>
        <taxon>Bacteria</taxon>
        <taxon>Bacillati</taxon>
        <taxon>Bacillota</taxon>
        <taxon>Tissierellia</taxon>
        <taxon>Tissierellales</taxon>
        <taxon>Tissierellaceae</taxon>
        <taxon>Tissierella</taxon>
    </lineage>
</organism>